<dbReference type="Gene3D" id="2.20.200.10">
    <property type="entry name" value="Outer membrane efflux proteins (OEP)"/>
    <property type="match status" value="1"/>
</dbReference>
<keyword evidence="2" id="KW-0472">Membrane</keyword>
<reference evidence="5" key="1">
    <citation type="submission" date="2016-10" db="EMBL/GenBank/DDBJ databases">
        <authorList>
            <person name="Varghese N."/>
            <person name="Submissions S."/>
        </authorList>
    </citation>
    <scope>NUCLEOTIDE SEQUENCE [LARGE SCALE GENOMIC DNA]</scope>
    <source>
        <strain evidence="5">DSM 27981</strain>
    </source>
</reference>
<dbReference type="OrthoDB" id="9770517at2"/>
<dbReference type="STRING" id="1177982.SAMN04489711_10873"/>
<dbReference type="Proteomes" id="UP000199119">
    <property type="component" value="Unassembled WGS sequence"/>
</dbReference>
<keyword evidence="2" id="KW-0812">Transmembrane</keyword>
<dbReference type="Gene3D" id="1.20.1600.10">
    <property type="entry name" value="Outer membrane efflux proteins (OEP)"/>
    <property type="match status" value="1"/>
</dbReference>
<organism evidence="4 5">
    <name type="scientific">Paracidovorax wautersii</name>
    <dbReference type="NCBI Taxonomy" id="1177982"/>
    <lineage>
        <taxon>Bacteria</taxon>
        <taxon>Pseudomonadati</taxon>
        <taxon>Pseudomonadota</taxon>
        <taxon>Betaproteobacteria</taxon>
        <taxon>Burkholderiales</taxon>
        <taxon>Comamonadaceae</taxon>
        <taxon>Paracidovorax</taxon>
    </lineage>
</organism>
<dbReference type="PANTHER" id="PTHR30203:SF29">
    <property type="entry name" value="PROTEIN CYAE"/>
    <property type="match status" value="1"/>
</dbReference>
<evidence type="ECO:0000313" key="4">
    <source>
        <dbReference type="EMBL" id="SFE95586.1"/>
    </source>
</evidence>
<comment type="subcellular location">
    <subcellularLocation>
        <location evidence="2">Cell membrane</location>
        <topology evidence="2">Lipid-anchor</topology>
    </subcellularLocation>
</comment>
<comment type="similarity">
    <text evidence="1 2">Belongs to the outer membrane factor (OMF) (TC 1.B.17) family.</text>
</comment>
<dbReference type="GO" id="GO:0005886">
    <property type="term" value="C:plasma membrane"/>
    <property type="evidence" value="ECO:0007669"/>
    <property type="project" value="UniProtKB-SubCell"/>
</dbReference>
<sequence length="472" mass="49634">MALALLAGCAAPGPGTQRPATQAVAPAWTAPVPQGPAAPDLRAWWKHFHDPALDALVDEALARNVDLAIAGHRLREARLQAGRAAVQFRPSFSAGARTLQDITATDTYFHASIDMIWELGLFGAGDSIRSAARAEADASQADAQGVRVAVVADVVRNYLDLQAARRQLRLLDATARIDDRAVALADVRQRTQTGTADEIAQARAQSAQTLAARATAEEARARAAQALAVLLGRQAPDPAWLAPSAPDAVALAPFAFQTLPADLVRTRPDVQAAEAAVRKAEAALGLARSELYPRISIAGSLLYSYNLTQNRRTTSDDMPAIGPVIDVPIFDWGRRRMQVDAQQEALQAALLGQERALRAAVAEAEGALAALAAQQARADALATVTRTWQQRNDAAGTRARLGLSSEYDGLAARRALLQAEADQATANDARALAFVALYKALGGAPLPAESDAAAAQAPQTPAQVPGARPEAS</sequence>
<dbReference type="Pfam" id="PF02321">
    <property type="entry name" value="OEP"/>
    <property type="match status" value="2"/>
</dbReference>
<dbReference type="InterPro" id="IPR003423">
    <property type="entry name" value="OMP_efflux"/>
</dbReference>
<dbReference type="SUPFAM" id="SSF56954">
    <property type="entry name" value="Outer membrane efflux proteins (OEP)"/>
    <property type="match status" value="1"/>
</dbReference>
<keyword evidence="2 4" id="KW-0449">Lipoprotein</keyword>
<dbReference type="GO" id="GO:0015562">
    <property type="term" value="F:efflux transmembrane transporter activity"/>
    <property type="evidence" value="ECO:0007669"/>
    <property type="project" value="InterPro"/>
</dbReference>
<dbReference type="InterPro" id="IPR010131">
    <property type="entry name" value="MdtP/NodT-like"/>
</dbReference>
<protein>
    <submittedName>
        <fullName evidence="4">Efflux transporter, outer membrane factor (OMF) lipoprotein, NodT family</fullName>
    </submittedName>
</protein>
<evidence type="ECO:0000256" key="1">
    <source>
        <dbReference type="ARBA" id="ARBA00007613"/>
    </source>
</evidence>
<accession>A0A1I2ESY6</accession>
<dbReference type="PANTHER" id="PTHR30203">
    <property type="entry name" value="OUTER MEMBRANE CATION EFFLUX PROTEIN"/>
    <property type="match status" value="1"/>
</dbReference>
<evidence type="ECO:0000256" key="3">
    <source>
        <dbReference type="SAM" id="MobiDB-lite"/>
    </source>
</evidence>
<evidence type="ECO:0000256" key="2">
    <source>
        <dbReference type="RuleBase" id="RU362097"/>
    </source>
</evidence>
<proteinExistence type="inferred from homology"/>
<dbReference type="EMBL" id="FONX01000008">
    <property type="protein sequence ID" value="SFE95586.1"/>
    <property type="molecule type" value="Genomic_DNA"/>
</dbReference>
<dbReference type="NCBIfam" id="TIGR01845">
    <property type="entry name" value="outer_NodT"/>
    <property type="match status" value="1"/>
</dbReference>
<gene>
    <name evidence="4" type="ORF">SAMN04489711_10873</name>
</gene>
<name>A0A1I2ESY6_9BURK</name>
<keyword evidence="2" id="KW-1134">Transmembrane beta strand</keyword>
<dbReference type="AlphaFoldDB" id="A0A1I2ESY6"/>
<keyword evidence="5" id="KW-1185">Reference proteome</keyword>
<feature type="region of interest" description="Disordered" evidence="3">
    <location>
        <begin position="448"/>
        <end position="472"/>
    </location>
</feature>
<keyword evidence="2" id="KW-0564">Palmitate</keyword>
<evidence type="ECO:0000313" key="5">
    <source>
        <dbReference type="Proteomes" id="UP000199119"/>
    </source>
</evidence>